<proteinExistence type="predicted"/>
<feature type="compositionally biased region" description="Polar residues" evidence="1">
    <location>
        <begin position="236"/>
        <end position="248"/>
    </location>
</feature>
<accession>A0A8J2REG0</accession>
<gene>
    <name evidence="3" type="ORF">DGAL_LOCUS3395</name>
</gene>
<sequence>MERPKKFDLCFVCKEIFDQKENVKDPLPSASSSVDSGAQLDSIKLDDAYGLDSFIPRDCSIPDIPTDSVVNYAEDSTVIIEECNCNRNGKTSCYPNKSSTDWKYDYSDEDSNQTSEAVEKNGSISAGQKNLLENQAIALNYTIASNNDDQQLIDKFGTHAMNDKIVAHQDQPSTSVSKGSSESEFHRISEAAKTVYLKKSEWHREVAKRFTPTDPTSPGRIVQPYKKPIVRKRQYQELSDISSTTESSQEPRTEASVRSAFQETFEEESDEFVPTSSILESDSESDGGSDQTNSYVSDGNRSAGRSDPVENTIVIPEIPETVLTEPVYSIHKKCTIQGSALLSDGMGYRFSLKNHSSWSTWHWTCTHRDGKNGEIPCRARFSQKVSFNSISDPIFSTNKLNKLPGRQQKKRQGTTIVNAKLDAMKAFNQRDFKFRPHNAEQSHNHAAENGTEIRSEFVRDAKEASRKQPFATAGEIVKSCLFSKRTTAPKSQLPVVNHVVRAINREKEKLFPKIDMTEPNYKINLSAVEDGDRFTHVPVIAGPPSARFRHDLFITNELWQLLGSCRQWFMDGTFKIAPKGFTQVFSINGFLKAESGEIVQVSFAFCLMRKRRAVDYVEIFKAIKNLLLIISVEEIVSDFEKAVFKAVKKCFPGVHHFGCSFHWKQAILRKAREMGFSTEYLKKESKIADVFDYLRSKAPSDLDRLFAYIELTWMKNSSWNQKNWSVFMKATRTNNDCEGLHHRWNLVAKGRKGFYWILHCLASESQKIDMTATLLSHGLLKREQKTNTILKQRKLFDLWDKYGDTEMSSLELLNECVSLLKSNFPLINSVCDSLEDNSVWLLGCFLTKKPESDDREATTRFWTSQEASTKKPQWLLGTGFLGKWLLDHEPKPLTIVFQLKIFVFQKGRYPF</sequence>
<feature type="compositionally biased region" description="Polar residues" evidence="1">
    <location>
        <begin position="291"/>
        <end position="300"/>
    </location>
</feature>
<evidence type="ECO:0000313" key="3">
    <source>
        <dbReference type="EMBL" id="CAH0101094.1"/>
    </source>
</evidence>
<feature type="region of interest" description="Disordered" evidence="1">
    <location>
        <begin position="208"/>
        <end position="311"/>
    </location>
</feature>
<comment type="caution">
    <text evidence="3">The sequence shown here is derived from an EMBL/GenBank/DDBJ whole genome shotgun (WGS) entry which is preliminary data.</text>
</comment>
<feature type="region of interest" description="Disordered" evidence="1">
    <location>
        <begin position="166"/>
        <end position="185"/>
    </location>
</feature>
<feature type="domain" description="MULE transposase" evidence="2">
    <location>
        <begin position="568"/>
        <end position="664"/>
    </location>
</feature>
<evidence type="ECO:0000256" key="1">
    <source>
        <dbReference type="SAM" id="MobiDB-lite"/>
    </source>
</evidence>
<dbReference type="PANTHER" id="PTHR20956:SF12">
    <property type="entry name" value="FLYWCH-TYPE DOMAIN-CONTAINING PROTEIN"/>
    <property type="match status" value="1"/>
</dbReference>
<reference evidence="3" key="1">
    <citation type="submission" date="2021-11" db="EMBL/GenBank/DDBJ databases">
        <authorList>
            <person name="Schell T."/>
        </authorList>
    </citation>
    <scope>NUCLEOTIDE SEQUENCE</scope>
    <source>
        <strain evidence="3">M5</strain>
    </source>
</reference>
<protein>
    <recommendedName>
        <fullName evidence="2">MULE transposase domain-containing protein</fullName>
    </recommendedName>
</protein>
<dbReference type="InterPro" id="IPR018289">
    <property type="entry name" value="MULE_transposase_dom"/>
</dbReference>
<dbReference type="AlphaFoldDB" id="A0A8J2REG0"/>
<dbReference type="OrthoDB" id="6380094at2759"/>
<evidence type="ECO:0000313" key="4">
    <source>
        <dbReference type="Proteomes" id="UP000789390"/>
    </source>
</evidence>
<dbReference type="Proteomes" id="UP000789390">
    <property type="component" value="Unassembled WGS sequence"/>
</dbReference>
<keyword evidence="4" id="KW-1185">Reference proteome</keyword>
<dbReference type="PANTHER" id="PTHR20956">
    <property type="entry name" value="HEH2P"/>
    <property type="match status" value="1"/>
</dbReference>
<dbReference type="EMBL" id="CAKKLH010000051">
    <property type="protein sequence ID" value="CAH0101094.1"/>
    <property type="molecule type" value="Genomic_DNA"/>
</dbReference>
<dbReference type="Pfam" id="PF10551">
    <property type="entry name" value="MULE"/>
    <property type="match status" value="1"/>
</dbReference>
<organism evidence="3 4">
    <name type="scientific">Daphnia galeata</name>
    <dbReference type="NCBI Taxonomy" id="27404"/>
    <lineage>
        <taxon>Eukaryota</taxon>
        <taxon>Metazoa</taxon>
        <taxon>Ecdysozoa</taxon>
        <taxon>Arthropoda</taxon>
        <taxon>Crustacea</taxon>
        <taxon>Branchiopoda</taxon>
        <taxon>Diplostraca</taxon>
        <taxon>Cladocera</taxon>
        <taxon>Anomopoda</taxon>
        <taxon>Daphniidae</taxon>
        <taxon>Daphnia</taxon>
    </lineage>
</organism>
<name>A0A8J2REG0_9CRUS</name>
<evidence type="ECO:0000259" key="2">
    <source>
        <dbReference type="Pfam" id="PF10551"/>
    </source>
</evidence>